<evidence type="ECO:0000313" key="1">
    <source>
        <dbReference type="EMBL" id="DAF47511.1"/>
    </source>
</evidence>
<dbReference type="EMBL" id="BK032555">
    <property type="protein sequence ID" value="DAF47511.1"/>
    <property type="molecule type" value="Genomic_DNA"/>
</dbReference>
<sequence>MNKIKDIELEQMKDLNNWKEITKGLYRYVISANACYEIHIKIRKFDRPILMANASLFLVGDWRDKNGGSFFSRECLLSKNQTVQKCIEKAIQDYKENMN</sequence>
<accession>A0A8S5SA02</accession>
<proteinExistence type="predicted"/>
<protein>
    <submittedName>
        <fullName evidence="1">Uncharacterized protein</fullName>
    </submittedName>
</protein>
<reference evidence="1" key="1">
    <citation type="journal article" date="2021" name="Proc. Natl. Acad. Sci. U.S.A.">
        <title>A Catalog of Tens of Thousands of Viruses from Human Metagenomes Reveals Hidden Associations with Chronic Diseases.</title>
        <authorList>
            <person name="Tisza M.J."/>
            <person name="Buck C.B."/>
        </authorList>
    </citation>
    <scope>NUCLEOTIDE SEQUENCE</scope>
    <source>
        <strain evidence="1">CtGns7</strain>
    </source>
</reference>
<organism evidence="1">
    <name type="scientific">Phage sp. ctGns7</name>
    <dbReference type="NCBI Taxonomy" id="2828003"/>
    <lineage>
        <taxon>Viruses</taxon>
    </lineage>
</organism>
<name>A0A8S5SA02_9VIRU</name>